<evidence type="ECO:0000313" key="1">
    <source>
        <dbReference type="EMBL" id="KAK3913377.1"/>
    </source>
</evidence>
<dbReference type="EMBL" id="JAHWGI010000321">
    <property type="protein sequence ID" value="KAK3913377.1"/>
    <property type="molecule type" value="Genomic_DNA"/>
</dbReference>
<organism evidence="1 2">
    <name type="scientific">Frankliniella fusca</name>
    <dbReference type="NCBI Taxonomy" id="407009"/>
    <lineage>
        <taxon>Eukaryota</taxon>
        <taxon>Metazoa</taxon>
        <taxon>Ecdysozoa</taxon>
        <taxon>Arthropoda</taxon>
        <taxon>Hexapoda</taxon>
        <taxon>Insecta</taxon>
        <taxon>Pterygota</taxon>
        <taxon>Neoptera</taxon>
        <taxon>Paraneoptera</taxon>
        <taxon>Thysanoptera</taxon>
        <taxon>Terebrantia</taxon>
        <taxon>Thripoidea</taxon>
        <taxon>Thripidae</taxon>
        <taxon>Frankliniella</taxon>
    </lineage>
</organism>
<evidence type="ECO:0000313" key="2">
    <source>
        <dbReference type="Proteomes" id="UP001219518"/>
    </source>
</evidence>
<reference evidence="1" key="1">
    <citation type="submission" date="2021-07" db="EMBL/GenBank/DDBJ databases">
        <authorList>
            <person name="Catto M.A."/>
            <person name="Jacobson A."/>
            <person name="Kennedy G."/>
            <person name="Labadie P."/>
            <person name="Hunt B.G."/>
            <person name="Srinivasan R."/>
        </authorList>
    </citation>
    <scope>NUCLEOTIDE SEQUENCE</scope>
    <source>
        <strain evidence="1">PL_HMW_Pooled</strain>
        <tissue evidence="1">Head</tissue>
    </source>
</reference>
<sequence length="25" mass="3092">MVKREFRMPNSSNFGRFLCFLLRNK</sequence>
<comment type="caution">
    <text evidence="1">The sequence shown here is derived from an EMBL/GenBank/DDBJ whole genome shotgun (WGS) entry which is preliminary data.</text>
</comment>
<reference evidence="1" key="2">
    <citation type="journal article" date="2023" name="BMC Genomics">
        <title>Pest status, molecular evolution, and epigenetic factors derived from the genome assembly of Frankliniella fusca, a thysanopteran phytovirus vector.</title>
        <authorList>
            <person name="Catto M.A."/>
            <person name="Labadie P.E."/>
            <person name="Jacobson A.L."/>
            <person name="Kennedy G.G."/>
            <person name="Srinivasan R."/>
            <person name="Hunt B.G."/>
        </authorList>
    </citation>
    <scope>NUCLEOTIDE SEQUENCE</scope>
    <source>
        <strain evidence="1">PL_HMW_Pooled</strain>
    </source>
</reference>
<proteinExistence type="predicted"/>
<gene>
    <name evidence="1" type="ORF">KUF71_022845</name>
</gene>
<dbReference type="Proteomes" id="UP001219518">
    <property type="component" value="Unassembled WGS sequence"/>
</dbReference>
<dbReference type="AlphaFoldDB" id="A0AAE1H250"/>
<protein>
    <submittedName>
        <fullName evidence="1">Na(+)/H(+) antiporter NhaA</fullName>
    </submittedName>
</protein>
<keyword evidence="2" id="KW-1185">Reference proteome</keyword>
<accession>A0AAE1H250</accession>
<name>A0AAE1H250_9NEOP</name>